<dbReference type="GO" id="GO:0008270">
    <property type="term" value="F:zinc ion binding"/>
    <property type="evidence" value="ECO:0007669"/>
    <property type="project" value="UniProtKB-KW"/>
</dbReference>
<dbReference type="EMBL" id="JANBQF010000328">
    <property type="protein sequence ID" value="KAJ2002173.1"/>
    <property type="molecule type" value="Genomic_DNA"/>
</dbReference>
<keyword evidence="2 4" id="KW-0863">Zinc-finger</keyword>
<feature type="region of interest" description="Disordered" evidence="5">
    <location>
        <begin position="309"/>
        <end position="359"/>
    </location>
</feature>
<keyword evidence="1" id="KW-0479">Metal-binding</keyword>
<comment type="caution">
    <text evidence="7">The sequence shown here is derived from an EMBL/GenBank/DDBJ whole genome shotgun (WGS) entry which is preliminary data.</text>
</comment>
<gene>
    <name evidence="7" type="primary">PEP7</name>
    <name evidence="7" type="ORF">H4R26_003742</name>
</gene>
<dbReference type="InterPro" id="IPR013083">
    <property type="entry name" value="Znf_RING/FYVE/PHD"/>
</dbReference>
<dbReference type="InterPro" id="IPR017455">
    <property type="entry name" value="Znf_FYVE-rel"/>
</dbReference>
<dbReference type="PANTHER" id="PTHR13510:SF44">
    <property type="entry name" value="RABENOSYN-5"/>
    <property type="match status" value="1"/>
</dbReference>
<evidence type="ECO:0000313" key="8">
    <source>
        <dbReference type="Proteomes" id="UP001150907"/>
    </source>
</evidence>
<feature type="compositionally biased region" description="Pro residues" evidence="5">
    <location>
        <begin position="322"/>
        <end position="349"/>
    </location>
</feature>
<dbReference type="PANTHER" id="PTHR13510">
    <property type="entry name" value="FYVE-FINGER-CONTAINING RAB5 EFFECTOR PROTEIN RABENOSYN-5-RELATED"/>
    <property type="match status" value="1"/>
</dbReference>
<dbReference type="SUPFAM" id="SSF140125">
    <property type="entry name" value="Rabenosyn-5 Rab-binding domain-like"/>
    <property type="match status" value="1"/>
</dbReference>
<dbReference type="InterPro" id="IPR021565">
    <property type="entry name" value="Rbsn_Rab-bd"/>
</dbReference>
<proteinExistence type="predicted"/>
<dbReference type="Pfam" id="PF01363">
    <property type="entry name" value="FYVE"/>
    <property type="match status" value="1"/>
</dbReference>
<dbReference type="PROSITE" id="PS50178">
    <property type="entry name" value="ZF_FYVE"/>
    <property type="match status" value="1"/>
</dbReference>
<dbReference type="InterPro" id="IPR011011">
    <property type="entry name" value="Znf_FYVE_PHD"/>
</dbReference>
<reference evidence="7" key="1">
    <citation type="submission" date="2022-07" db="EMBL/GenBank/DDBJ databases">
        <title>Phylogenomic reconstructions and comparative analyses of Kickxellomycotina fungi.</title>
        <authorList>
            <person name="Reynolds N.K."/>
            <person name="Stajich J.E."/>
            <person name="Barry K."/>
            <person name="Grigoriev I.V."/>
            <person name="Crous P."/>
            <person name="Smith M.E."/>
        </authorList>
    </citation>
    <scope>NUCLEOTIDE SEQUENCE</scope>
    <source>
        <strain evidence="7">IMI 214461</strain>
    </source>
</reference>
<organism evidence="7 8">
    <name type="scientific">Coemansia thaxteri</name>
    <dbReference type="NCBI Taxonomy" id="2663907"/>
    <lineage>
        <taxon>Eukaryota</taxon>
        <taxon>Fungi</taxon>
        <taxon>Fungi incertae sedis</taxon>
        <taxon>Zoopagomycota</taxon>
        <taxon>Kickxellomycotina</taxon>
        <taxon>Kickxellomycetes</taxon>
        <taxon>Kickxellales</taxon>
        <taxon>Kickxellaceae</taxon>
        <taxon>Coemansia</taxon>
    </lineage>
</organism>
<keyword evidence="3" id="KW-0862">Zinc</keyword>
<dbReference type="GO" id="GO:0004180">
    <property type="term" value="F:carboxypeptidase activity"/>
    <property type="evidence" value="ECO:0007669"/>
    <property type="project" value="UniProtKB-KW"/>
</dbReference>
<name>A0A9W8BID9_9FUNG</name>
<keyword evidence="7" id="KW-0121">Carboxypeptidase</keyword>
<dbReference type="OrthoDB" id="166134at2759"/>
<protein>
    <submittedName>
        <fullName evidence="7">Carboxypeptidase Y-deficient</fullName>
    </submittedName>
</protein>
<keyword evidence="8" id="KW-1185">Reference proteome</keyword>
<accession>A0A9W8BID9</accession>
<dbReference type="InterPro" id="IPR052727">
    <property type="entry name" value="Rab4/Rab5_effector"/>
</dbReference>
<keyword evidence="7" id="KW-0645">Protease</keyword>
<dbReference type="SMART" id="SM00064">
    <property type="entry name" value="FYVE"/>
    <property type="match status" value="1"/>
</dbReference>
<keyword evidence="7" id="KW-0378">Hydrolase</keyword>
<dbReference type="Proteomes" id="UP001150907">
    <property type="component" value="Unassembled WGS sequence"/>
</dbReference>
<evidence type="ECO:0000256" key="4">
    <source>
        <dbReference type="PROSITE-ProRule" id="PRU00091"/>
    </source>
</evidence>
<evidence type="ECO:0000256" key="5">
    <source>
        <dbReference type="SAM" id="MobiDB-lite"/>
    </source>
</evidence>
<dbReference type="InterPro" id="IPR000306">
    <property type="entry name" value="Znf_FYVE"/>
</dbReference>
<dbReference type="AlphaFoldDB" id="A0A9W8BID9"/>
<evidence type="ECO:0000256" key="1">
    <source>
        <dbReference type="ARBA" id="ARBA00022723"/>
    </source>
</evidence>
<evidence type="ECO:0000313" key="7">
    <source>
        <dbReference type="EMBL" id="KAJ2002173.1"/>
    </source>
</evidence>
<dbReference type="Gene3D" id="3.30.40.10">
    <property type="entry name" value="Zinc/RING finger domain, C3HC4 (zinc finger)"/>
    <property type="match status" value="1"/>
</dbReference>
<sequence>MSAAAVTPGALACPVCGVQAGTLQQLNMHLDEMHFSSETAASADRARYNTARQDDLGDVVGAIAGFFRGGGSSSSSNVSRHAVVGETRRESSEGAWRSLTSTFTQQRRAAVSAARLADNRTERRLERLAAANGSTRVVAWESDAAVHACPLCERRFGLLAERRHHCRVCGRVVCAHCSSHVELASQAVRVCADCLRAVVRIRTRLAPPLPPATGLIGLYELMREGMRAADALLPAFNALLARATPDLARAAVLRRRLTTAFGEADRASKRIAALPHESPTALRLHSAIRRAAVQYLQTHMFTLSLVPSAKSLSSPSSSTTESPPPPSLPPPHSLPLPPLVDAEPPPVSPSPSSSTTKSGGGFAASLLSYVIAPRTLVAKPQEETTATPPQADAQKEARLAAMSQEEKLLSLDVLRDQRLRVQGYISEAQRERRLEDAMSLQVSLDDLDAELSIIERNL</sequence>
<feature type="domain" description="FYVE-type" evidence="6">
    <location>
        <begin position="143"/>
        <end position="199"/>
    </location>
</feature>
<dbReference type="Pfam" id="PF11464">
    <property type="entry name" value="Rbsn"/>
    <property type="match status" value="1"/>
</dbReference>
<evidence type="ECO:0000256" key="2">
    <source>
        <dbReference type="ARBA" id="ARBA00022771"/>
    </source>
</evidence>
<dbReference type="InterPro" id="IPR036531">
    <property type="entry name" value="Rbsn_Rab-bd_sf"/>
</dbReference>
<feature type="compositionally biased region" description="Low complexity" evidence="5">
    <location>
        <begin position="309"/>
        <end position="321"/>
    </location>
</feature>
<dbReference type="SUPFAM" id="SSF57903">
    <property type="entry name" value="FYVE/PHD zinc finger"/>
    <property type="match status" value="1"/>
</dbReference>
<evidence type="ECO:0000256" key="3">
    <source>
        <dbReference type="ARBA" id="ARBA00022833"/>
    </source>
</evidence>
<evidence type="ECO:0000259" key="6">
    <source>
        <dbReference type="PROSITE" id="PS50178"/>
    </source>
</evidence>